<reference evidence="5 6" key="1">
    <citation type="submission" date="2020-04" db="EMBL/GenBank/DDBJ databases">
        <title>Perkinsus olseni comparative genomics.</title>
        <authorList>
            <person name="Bogema D.R."/>
        </authorList>
    </citation>
    <scope>NUCLEOTIDE SEQUENCE [LARGE SCALE GENOMIC DNA]</scope>
    <source>
        <strain evidence="4">ATCC PRA-205</strain>
        <strain evidence="3 5">ATCC PRA-207</strain>
    </source>
</reference>
<evidence type="ECO:0000313" key="4">
    <source>
        <dbReference type="EMBL" id="KAF4755308.1"/>
    </source>
</evidence>
<feature type="chain" id="PRO_5036400624" evidence="2">
    <location>
        <begin position="19"/>
        <end position="430"/>
    </location>
</feature>
<protein>
    <submittedName>
        <fullName evidence="3">Uncharacterized protein</fullName>
    </submittedName>
</protein>
<gene>
    <name evidence="4" type="ORF">FOZ62_026075</name>
    <name evidence="3" type="ORF">FOZ63_027730</name>
</gene>
<comment type="caution">
    <text evidence="3">The sequence shown here is derived from an EMBL/GenBank/DDBJ whole genome shotgun (WGS) entry which is preliminary data.</text>
</comment>
<proteinExistence type="predicted"/>
<feature type="compositionally biased region" description="Basic residues" evidence="1">
    <location>
        <begin position="109"/>
        <end position="118"/>
    </location>
</feature>
<dbReference type="Proteomes" id="UP000574390">
    <property type="component" value="Unassembled WGS sequence"/>
</dbReference>
<evidence type="ECO:0000313" key="3">
    <source>
        <dbReference type="EMBL" id="KAF4680371.1"/>
    </source>
</evidence>
<keyword evidence="5" id="KW-1185">Reference proteome</keyword>
<dbReference type="EMBL" id="JABANM010000821">
    <property type="protein sequence ID" value="KAF4755308.1"/>
    <property type="molecule type" value="Genomic_DNA"/>
</dbReference>
<feature type="signal peptide" evidence="2">
    <location>
        <begin position="1"/>
        <end position="18"/>
    </location>
</feature>
<organism evidence="3 5">
    <name type="scientific">Perkinsus olseni</name>
    <name type="common">Perkinsus atlanticus</name>
    <dbReference type="NCBI Taxonomy" id="32597"/>
    <lineage>
        <taxon>Eukaryota</taxon>
        <taxon>Sar</taxon>
        <taxon>Alveolata</taxon>
        <taxon>Perkinsozoa</taxon>
        <taxon>Perkinsea</taxon>
        <taxon>Perkinsida</taxon>
        <taxon>Perkinsidae</taxon>
        <taxon>Perkinsus</taxon>
    </lineage>
</organism>
<sequence>MVLSRLHLFIAFVFYTHGASSSLKGEGYDNDGLSQEGTPPKEGWSIWKRVSSYFGRRPKRPQYLRSDEEPSSFFRHGSTRSLPPSLGGAAASPKVSNSEGRSSPIPIKGKSKSARRGSNRSLPLSESSLRLSSIFEKTESVPSDRGGDDQVDGSFSRRWGSERKSIFSSFSLKKKDKMELPLSETPAEVYCHYDFSEGVLCLAKLPGSDFTDIFHHRLRSRETRSCRIITYPSYRPKGERHKGGPEEVEKTWAAAVKQLNETQSWDGSEVRNVKKFRHLIFPSCDIKLGDISFDVTALYVKPLRGNRLSIAFFTKPEKPSKDLEFTRALPGRHASADKYYVNTKPAFTVRAGARGNVHVRASVVVDGKRVADNIFPTDDVYYFKDAGSSVEETSKDQLFFFTFEESSNTFAVMKCGEKWAIMMSEMITVL</sequence>
<evidence type="ECO:0000313" key="5">
    <source>
        <dbReference type="Proteomes" id="UP000553632"/>
    </source>
</evidence>
<dbReference type="Proteomes" id="UP000553632">
    <property type="component" value="Unassembled WGS sequence"/>
</dbReference>
<dbReference type="AlphaFoldDB" id="A0A7J6NBU0"/>
<feature type="region of interest" description="Disordered" evidence="1">
    <location>
        <begin position="61"/>
        <end position="125"/>
    </location>
</feature>
<accession>A0A7J6NBU0</accession>
<dbReference type="EMBL" id="JABANO010041117">
    <property type="protein sequence ID" value="KAF4680371.1"/>
    <property type="molecule type" value="Genomic_DNA"/>
</dbReference>
<feature type="region of interest" description="Disordered" evidence="1">
    <location>
        <begin position="137"/>
        <end position="156"/>
    </location>
</feature>
<evidence type="ECO:0000256" key="1">
    <source>
        <dbReference type="SAM" id="MobiDB-lite"/>
    </source>
</evidence>
<keyword evidence="2" id="KW-0732">Signal</keyword>
<evidence type="ECO:0000313" key="6">
    <source>
        <dbReference type="Proteomes" id="UP000574390"/>
    </source>
</evidence>
<evidence type="ECO:0000256" key="2">
    <source>
        <dbReference type="SAM" id="SignalP"/>
    </source>
</evidence>
<name>A0A7J6NBU0_PEROL</name>